<protein>
    <submittedName>
        <fullName evidence="1">Uncharacterized protein</fullName>
    </submittedName>
</protein>
<name>A0A383B3Y1_9ZZZZ</name>
<evidence type="ECO:0000313" key="1">
    <source>
        <dbReference type="EMBL" id="SVE14098.1"/>
    </source>
</evidence>
<dbReference type="AlphaFoldDB" id="A0A383B3Y1"/>
<proteinExistence type="predicted"/>
<reference evidence="1" key="1">
    <citation type="submission" date="2018-05" db="EMBL/GenBank/DDBJ databases">
        <authorList>
            <person name="Lanie J.A."/>
            <person name="Ng W.-L."/>
            <person name="Kazmierczak K.M."/>
            <person name="Andrzejewski T.M."/>
            <person name="Davidsen T.M."/>
            <person name="Wayne K.J."/>
            <person name="Tettelin H."/>
            <person name="Glass J.I."/>
            <person name="Rusch D."/>
            <person name="Podicherti R."/>
            <person name="Tsui H.-C.T."/>
            <person name="Winkler M.E."/>
        </authorList>
    </citation>
    <scope>NUCLEOTIDE SEQUENCE</scope>
</reference>
<sequence length="40" mass="4202">SPVRGGLTDAGSIPAASTNFLSYVVQYYAGHGLLKIYSNL</sequence>
<dbReference type="EMBL" id="UINC01196888">
    <property type="protein sequence ID" value="SVE14098.1"/>
    <property type="molecule type" value="Genomic_DNA"/>
</dbReference>
<accession>A0A383B3Y1</accession>
<feature type="non-terminal residue" evidence="1">
    <location>
        <position position="1"/>
    </location>
</feature>
<organism evidence="1">
    <name type="scientific">marine metagenome</name>
    <dbReference type="NCBI Taxonomy" id="408172"/>
    <lineage>
        <taxon>unclassified sequences</taxon>
        <taxon>metagenomes</taxon>
        <taxon>ecological metagenomes</taxon>
    </lineage>
</organism>
<gene>
    <name evidence="1" type="ORF">METZ01_LOCUS466952</name>
</gene>